<reference evidence="3" key="1">
    <citation type="submission" date="2024-05" db="EMBL/GenBank/DDBJ databases">
        <authorList>
            <person name="Luo Y.-C."/>
            <person name="Nicholds J."/>
            <person name="Mortimer T."/>
            <person name="Maboni G."/>
        </authorList>
    </citation>
    <scope>NUCLEOTIDE SEQUENCE</scope>
    <source>
        <strain evidence="3">151836</strain>
    </source>
</reference>
<evidence type="ECO:0000313" key="3">
    <source>
        <dbReference type="EMBL" id="XDJ48350.1"/>
    </source>
</evidence>
<gene>
    <name evidence="3" type="ORF">ABRZ04_04605</name>
</gene>
<dbReference type="InterPro" id="IPR041238">
    <property type="entry name" value="Rap1a"/>
</dbReference>
<proteinExistence type="predicted"/>
<organism evidence="3">
    <name type="scientific">Castellaniella ginsengisoli</name>
    <dbReference type="NCBI Taxonomy" id="546114"/>
    <lineage>
        <taxon>Bacteria</taxon>
        <taxon>Pseudomonadati</taxon>
        <taxon>Pseudomonadota</taxon>
        <taxon>Betaproteobacteria</taxon>
        <taxon>Burkholderiales</taxon>
        <taxon>Alcaligenaceae</taxon>
        <taxon>Castellaniella</taxon>
    </lineage>
</organism>
<dbReference type="Pfam" id="PF18602">
    <property type="entry name" value="Rap1a"/>
    <property type="match status" value="1"/>
</dbReference>
<dbReference type="Gene3D" id="1.10.890.40">
    <property type="match status" value="1"/>
</dbReference>
<feature type="domain" description="Rap1a immunity protein" evidence="2">
    <location>
        <begin position="40"/>
        <end position="113"/>
    </location>
</feature>
<dbReference type="EMBL" id="CP158254">
    <property type="protein sequence ID" value="XDJ48350.1"/>
    <property type="molecule type" value="Genomic_DNA"/>
</dbReference>
<feature type="chain" id="PRO_5044319903" evidence="1">
    <location>
        <begin position="20"/>
        <end position="114"/>
    </location>
</feature>
<name>A0AB39D2B0_9BURK</name>
<sequence length="114" mass="12282">MSATVIGFCLALACTAAAAAFFDGYKLKEWFDAEARVENGNPQLADRADASYLIGYIAGVHDVFVEIAFCPPPTAKLGQLMGVVQKHLIANPEEWHKPATLISAEALKQAFPCK</sequence>
<keyword evidence="1" id="KW-0732">Signal</keyword>
<evidence type="ECO:0000256" key="1">
    <source>
        <dbReference type="SAM" id="SignalP"/>
    </source>
</evidence>
<protein>
    <submittedName>
        <fullName evidence="3">Rap1a/Tai family immunity protein</fullName>
    </submittedName>
</protein>
<feature type="signal peptide" evidence="1">
    <location>
        <begin position="1"/>
        <end position="19"/>
    </location>
</feature>
<dbReference type="RefSeq" id="WP_368640502.1">
    <property type="nucleotide sequence ID" value="NZ_CP158254.1"/>
</dbReference>
<accession>A0AB39D2B0</accession>
<dbReference type="AlphaFoldDB" id="A0AB39D2B0"/>
<evidence type="ECO:0000259" key="2">
    <source>
        <dbReference type="Pfam" id="PF18602"/>
    </source>
</evidence>